<dbReference type="InterPro" id="IPR008258">
    <property type="entry name" value="Transglycosylase_SLT_dom_1"/>
</dbReference>
<dbReference type="CDD" id="cd16894">
    <property type="entry name" value="MltD-like"/>
    <property type="match status" value="1"/>
</dbReference>
<dbReference type="PANTHER" id="PTHR33734:SF22">
    <property type="entry name" value="MEMBRANE-BOUND LYTIC MUREIN TRANSGLYCOSYLASE D"/>
    <property type="match status" value="1"/>
</dbReference>
<sequence length="524" mass="59838">MKISKILLTFSFIAGLQTIAHSQVNTVILEEQEIADTTVMEEPKIIYPYELIVFDERDKKEYKVLIEDPKIVEQRLKAIEKTMPMVYNESVKKYLDFFLIRRPSFSKHMMEEKDIYFPVFENALRQSGMPEELKYLALLESGLNPKAVSRSKAVGLWQFMSFTGKEMGLTINEYIDERMHIEKSTEAACKYLKQLYKRFDDWDLALASYNTGPGRIGRTMRSTGLTNYWDLHPHIHPDTRAYVPQFIALAYMMNYGHLHGITPENKKHIMLSEKITVDKYVDLSVLASLAQMDLQDIKKLNPHIKGNILPAMPYGYELKLPANNIAYFNANREAILDSSSKRGELPAINNEPSNNPTMLASSGGVSTTEDGTIVIGRKTSHPVTTDVTEEDEQEEIPVKYKSITKQVKKVHKVKRGEFLNKIAMKYDVNMKDIKKWNNKRSSQVNAGERLVIYVDVKQKVKANSIAAKSSSETIKKSATYTVRPGDTLWNISQRYDGVTISDIKKWNNISGNTVKVGQKIKIKS</sequence>
<dbReference type="CDD" id="cd00118">
    <property type="entry name" value="LysM"/>
    <property type="match status" value="2"/>
</dbReference>
<comment type="caution">
    <text evidence="4">The sequence shown here is derived from an EMBL/GenBank/DDBJ whole genome shotgun (WGS) entry which is preliminary data.</text>
</comment>
<dbReference type="Pfam" id="PF01476">
    <property type="entry name" value="LysM"/>
    <property type="match status" value="2"/>
</dbReference>
<accession>A0AAE3KSH6</accession>
<feature type="domain" description="LysM" evidence="3">
    <location>
        <begin position="409"/>
        <end position="452"/>
    </location>
</feature>
<protein>
    <submittedName>
        <fullName evidence="4">LysM peptidoglycan-binding domain-containing protein</fullName>
    </submittedName>
</protein>
<dbReference type="AlphaFoldDB" id="A0AAE3KSH6"/>
<dbReference type="PROSITE" id="PS00922">
    <property type="entry name" value="TRANSGLYCOSYLASE"/>
    <property type="match status" value="1"/>
</dbReference>
<dbReference type="RefSeq" id="WP_255036366.1">
    <property type="nucleotide sequence ID" value="NZ_RJUF01000012.1"/>
</dbReference>
<dbReference type="Gene3D" id="1.10.530.10">
    <property type="match status" value="1"/>
</dbReference>
<comment type="similarity">
    <text evidence="1">Belongs to the transglycosylase Slt family.</text>
</comment>
<dbReference type="GO" id="GO:0016020">
    <property type="term" value="C:membrane"/>
    <property type="evidence" value="ECO:0007669"/>
    <property type="project" value="InterPro"/>
</dbReference>
<dbReference type="InterPro" id="IPR023346">
    <property type="entry name" value="Lysozyme-like_dom_sf"/>
</dbReference>
<dbReference type="Gene3D" id="3.10.350.10">
    <property type="entry name" value="LysM domain"/>
    <property type="match status" value="2"/>
</dbReference>
<evidence type="ECO:0000256" key="1">
    <source>
        <dbReference type="ARBA" id="ARBA00007734"/>
    </source>
</evidence>
<name>A0AAE3KSH6_9BACT</name>
<proteinExistence type="inferred from homology"/>
<organism evidence="4 5">
    <name type="scientific">Lacihabitans soyangensis</name>
    <dbReference type="NCBI Taxonomy" id="869394"/>
    <lineage>
        <taxon>Bacteria</taxon>
        <taxon>Pseudomonadati</taxon>
        <taxon>Bacteroidota</taxon>
        <taxon>Cytophagia</taxon>
        <taxon>Cytophagales</taxon>
        <taxon>Leadbetterellaceae</taxon>
        <taxon>Lacihabitans</taxon>
    </lineage>
</organism>
<dbReference type="SUPFAM" id="SSF53955">
    <property type="entry name" value="Lysozyme-like"/>
    <property type="match status" value="1"/>
</dbReference>
<dbReference type="SMART" id="SM00257">
    <property type="entry name" value="LysM"/>
    <property type="match status" value="3"/>
</dbReference>
<dbReference type="EMBL" id="RJUF01000012">
    <property type="protein sequence ID" value="MCP9762594.1"/>
    <property type="molecule type" value="Genomic_DNA"/>
</dbReference>
<reference evidence="4 5" key="1">
    <citation type="submission" date="2018-11" db="EMBL/GenBank/DDBJ databases">
        <title>Novel bacteria species description.</title>
        <authorList>
            <person name="Han J.-H."/>
        </authorList>
    </citation>
    <scope>NUCLEOTIDE SEQUENCE [LARGE SCALE GENOMIC DNA]</scope>
    <source>
        <strain evidence="4 5">KCTC23259</strain>
    </source>
</reference>
<dbReference type="GO" id="GO:0008932">
    <property type="term" value="F:lytic endotransglycosylase activity"/>
    <property type="evidence" value="ECO:0007669"/>
    <property type="project" value="TreeGrafter"/>
</dbReference>
<feature type="compositionally biased region" description="Polar residues" evidence="2">
    <location>
        <begin position="350"/>
        <end position="367"/>
    </location>
</feature>
<dbReference type="SUPFAM" id="SSF54106">
    <property type="entry name" value="LysM domain"/>
    <property type="match status" value="2"/>
</dbReference>
<dbReference type="InterPro" id="IPR000189">
    <property type="entry name" value="Transglyc_AS"/>
</dbReference>
<dbReference type="PROSITE" id="PS51782">
    <property type="entry name" value="LYSM"/>
    <property type="match status" value="2"/>
</dbReference>
<evidence type="ECO:0000259" key="3">
    <source>
        <dbReference type="PROSITE" id="PS51782"/>
    </source>
</evidence>
<feature type="domain" description="LysM" evidence="3">
    <location>
        <begin position="478"/>
        <end position="522"/>
    </location>
</feature>
<dbReference type="Proteomes" id="UP001204144">
    <property type="component" value="Unassembled WGS sequence"/>
</dbReference>
<dbReference type="InterPro" id="IPR036779">
    <property type="entry name" value="LysM_dom_sf"/>
</dbReference>
<keyword evidence="5" id="KW-1185">Reference proteome</keyword>
<dbReference type="Pfam" id="PF01464">
    <property type="entry name" value="SLT"/>
    <property type="match status" value="1"/>
</dbReference>
<gene>
    <name evidence="4" type="ORF">EGI31_06475</name>
</gene>
<dbReference type="GO" id="GO:0000270">
    <property type="term" value="P:peptidoglycan metabolic process"/>
    <property type="evidence" value="ECO:0007669"/>
    <property type="project" value="InterPro"/>
</dbReference>
<evidence type="ECO:0000313" key="4">
    <source>
        <dbReference type="EMBL" id="MCP9762594.1"/>
    </source>
</evidence>
<feature type="region of interest" description="Disordered" evidence="2">
    <location>
        <begin position="347"/>
        <end position="367"/>
    </location>
</feature>
<evidence type="ECO:0000256" key="2">
    <source>
        <dbReference type="SAM" id="MobiDB-lite"/>
    </source>
</evidence>
<dbReference type="InterPro" id="IPR018392">
    <property type="entry name" value="LysM"/>
</dbReference>
<dbReference type="PANTHER" id="PTHR33734">
    <property type="entry name" value="LYSM DOMAIN-CONTAINING GPI-ANCHORED PROTEIN 2"/>
    <property type="match status" value="1"/>
</dbReference>
<evidence type="ECO:0000313" key="5">
    <source>
        <dbReference type="Proteomes" id="UP001204144"/>
    </source>
</evidence>